<protein>
    <submittedName>
        <fullName evidence="2">VCBS domain-containing protein</fullName>
    </submittedName>
</protein>
<feature type="domain" description="Cadherin" evidence="1">
    <location>
        <begin position="1470"/>
        <end position="1578"/>
    </location>
</feature>
<dbReference type="Pfam" id="PF17803">
    <property type="entry name" value="Cadherin_4"/>
    <property type="match status" value="1"/>
</dbReference>
<reference evidence="2" key="1">
    <citation type="submission" date="2022-09" db="EMBL/GenBank/DDBJ databases">
        <title>Shewanella sp. KJ10-1 sp.nov, isolated from marine algae.</title>
        <authorList>
            <person name="Butt M."/>
            <person name="Lee J.K."/>
            <person name="Kim J.M."/>
            <person name="Choi D.G."/>
        </authorList>
    </citation>
    <scope>NUCLEOTIDE SEQUENCE</scope>
    <source>
        <strain evidence="2">KJ10-1</strain>
    </source>
</reference>
<evidence type="ECO:0000313" key="3">
    <source>
        <dbReference type="Proteomes" id="UP001431192"/>
    </source>
</evidence>
<name>A0ABT2P7M2_9GAMM</name>
<gene>
    <name evidence="2" type="ORF">N4T56_22160</name>
</gene>
<dbReference type="NCBIfam" id="TIGR01965">
    <property type="entry name" value="VCBS_repeat"/>
    <property type="match status" value="3"/>
</dbReference>
<dbReference type="InterPro" id="IPR002126">
    <property type="entry name" value="Cadherin-like_dom"/>
</dbReference>
<dbReference type="InterPro" id="IPR040853">
    <property type="entry name" value="RapA2_cadherin-like"/>
</dbReference>
<organism evidence="2 3">
    <name type="scientific">Shewanella phaeophyticola</name>
    <dbReference type="NCBI Taxonomy" id="2978345"/>
    <lineage>
        <taxon>Bacteria</taxon>
        <taxon>Pseudomonadati</taxon>
        <taxon>Pseudomonadota</taxon>
        <taxon>Gammaproteobacteria</taxon>
        <taxon>Alteromonadales</taxon>
        <taxon>Shewanellaceae</taxon>
        <taxon>Shewanella</taxon>
    </lineage>
</organism>
<sequence>MAVNADGSYAVDNVDISALVDGEITVVATASDSNGNPLTANDAEELDATAGNITVDLILDNANDQADITGTSQDIPTGGTVDLVLTDVDGNTIEINDVAVNADGSYAVDNVDISALVDGEITVVATASDSNGNPLTANDAEELDATAGNITVDLILDNANDQADITGTSQDIPTGGTVDLVLTDVDGNTIEINDVAVNADGSYAVDNIDISALVDGEITVVATASDSNGNPLTANDAEELDATAGNITVDLILDNANDQADITGTSQDIPTGGTVDLVLTDVDGNTIEINDVAVNADGSYAVDNVDISALVDGEITVVATASDSNGNPLTANDAEELDATAGNLTVDLILDNANDQADITGTSQDIPTGGTVDLVLTDVDGNTIEINDVAVNADGSYAVDNVDISALVDGEITVVATASDSNGNPLTADDAEELDATAGNITVDLILDNANDQADITGTSQDIPTGGTVDLVLTDVDGNTIEINDVAVNADGSYAVDNVDTSALVDGEITVVATASDSNGNPLTANDAEELDATAGNITVDLILDNANDQADITGTSQDIPTGGTVDLVLTDVDGNTIEINDVAVNADGSYAVDNVDISALVDGEITVVATASDSNGNPLTANDAEELDATAGNITVDLILDNANDQADITGTSQDIPTGGTVDLVLTDVDGNTIEINDVAVNADGSYAVDNVDISALVDGEITVVATASDSNGNPLTADDAEELDATAGNITVDLILDNANDQADITGTSQDIPTGGTVDLVLTDVDGNTIEINDVAVNADGSYAVDNVDISALVDGEITVVATASDSNGNPLTANDAEELDATAGNLTVDFILDNANDQADITGTSQDIPTGGTVDLVLTDVDGNTIEINDVAVNADGSYAVDNIDISALVDGEITVVATASDSNGNPLTADDAETLDTTPAPMPNIEFIGMGDEGIYSADEIGSDNSVTAIITLEIGTQVGDTLIVTDGNGNELFNGSVTQAMLDSGLPVEVPVTTGATDVDVTAQVIDQAGNPSTIANDTKPIDLTAPSALSIIIVDDGTPGDSWLNNNEIASNGSGIQIKADVENADLVAGGFVSISITVDGNEVSFDLKLENGQLVNLDGSTPSIAFDYNNGEITWTEDVPGAGDQITVEITQTDAAGNESTTATDTATINNVDANDDVPGSAYTVTTGSSTSWVIPQSDGENLMTISARNADGSMGTVSYESGTNKLGVTGSPRTSDQITGQIEYDSATGTSEAIVIDFNGLVNQATFSVANLFSDENDGEQGVWKAYYNGELVATETFSTTSSNTGTFTIDTGDIVFDQLVFEATQTINEQTNGITLADSSDYFLTSITAAGPAIMGTYLVAEDGILTIANATEGLLNNDSDSQGNTFALTEVNDMVVTDGQVITLPSGALLTIYSDGTYSYDTNNSFDSLTAGQLATDTFTYTVTDEYGATDTATVTINIVGANDTATITVGSGDTDAGIVTENGATDTDNTTVEMVTGSLTVTDVDAGQAVFQTQTDVADANYGSFSIDADGNWTYTLNNNHIDVQSLAEGETLTRDITVTSADGTATHTVTITIVGTNSTPEAAPDALITVEGETLLFTTNDLVNNDSDAEGNSLSVFKFAPGNSNNNSIDATQAGESFTTTLGGTITINADGTYSYQAPANLDHSSSDTLVDSFYYQATDGIGNSEWTLVSIDVNDTAPVAVDDTDSIGFGGLAYGNVITAEGTDGSGIDTLGSRLYNAD</sequence>
<dbReference type="InterPro" id="IPR010221">
    <property type="entry name" value="VCBS_dom"/>
</dbReference>
<dbReference type="RefSeq" id="WP_261734716.1">
    <property type="nucleotide sequence ID" value="NZ_JAODOQ010000001.1"/>
</dbReference>
<proteinExistence type="predicted"/>
<comment type="caution">
    <text evidence="2">The sequence shown here is derived from an EMBL/GenBank/DDBJ whole genome shotgun (WGS) entry which is preliminary data.</text>
</comment>
<dbReference type="EMBL" id="JAODOQ010000001">
    <property type="protein sequence ID" value="MCT8988647.1"/>
    <property type="molecule type" value="Genomic_DNA"/>
</dbReference>
<keyword evidence="3" id="KW-1185">Reference proteome</keyword>
<dbReference type="Pfam" id="PF17963">
    <property type="entry name" value="Big_9"/>
    <property type="match status" value="1"/>
</dbReference>
<evidence type="ECO:0000313" key="2">
    <source>
        <dbReference type="EMBL" id="MCT8988647.1"/>
    </source>
</evidence>
<evidence type="ECO:0000259" key="1">
    <source>
        <dbReference type="PROSITE" id="PS50268"/>
    </source>
</evidence>
<dbReference type="Gene3D" id="2.60.40.10">
    <property type="entry name" value="Immunoglobulins"/>
    <property type="match status" value="11"/>
</dbReference>
<dbReference type="Proteomes" id="UP001431192">
    <property type="component" value="Unassembled WGS sequence"/>
</dbReference>
<dbReference type="InterPro" id="IPR013783">
    <property type="entry name" value="Ig-like_fold"/>
</dbReference>
<accession>A0ABT2P7M2</accession>
<dbReference type="PROSITE" id="PS50268">
    <property type="entry name" value="CADHERIN_2"/>
    <property type="match status" value="1"/>
</dbReference>